<reference evidence="1 2" key="1">
    <citation type="journal article" date="2014" name="Int. J. Syst. Evol. Microbiol.">
        <title>Phylogenomics and the dynamic genome evolution of the genus Streptococcus.</title>
        <authorList>
            <consortium name="The Broad Institute Genome Sequencing Platform"/>
            <person name="Richards V.P."/>
            <person name="Palmer S.R."/>
            <person name="Pavinski Bitar P.D."/>
            <person name="Qin X."/>
            <person name="Weinstock G.M."/>
            <person name="Highlander S.K."/>
            <person name="Town C.D."/>
            <person name="Burne R.A."/>
            <person name="Stanhope M.J."/>
        </authorList>
    </citation>
    <scope>NUCLEOTIDE SEQUENCE [LARGE SCALE GENOMIC DNA]</scope>
    <source>
        <strain evidence="1 2">2285-97</strain>
    </source>
</reference>
<evidence type="ECO:0000313" key="2">
    <source>
        <dbReference type="Proteomes" id="UP000005388"/>
    </source>
</evidence>
<organism evidence="1 2">
    <name type="scientific">Streptococcus urinalis 2285-97</name>
    <dbReference type="NCBI Taxonomy" id="764291"/>
    <lineage>
        <taxon>Bacteria</taxon>
        <taxon>Bacillati</taxon>
        <taxon>Bacillota</taxon>
        <taxon>Bacilli</taxon>
        <taxon>Lactobacillales</taxon>
        <taxon>Streptococcaceae</taxon>
        <taxon>Streptococcus</taxon>
    </lineage>
</organism>
<evidence type="ECO:0000313" key="1">
    <source>
        <dbReference type="EMBL" id="EHJ56075.1"/>
    </source>
</evidence>
<dbReference type="AlphaFoldDB" id="G5KFK7"/>
<dbReference type="EMBL" id="AEUZ02000001">
    <property type="protein sequence ID" value="EHJ56075.1"/>
    <property type="molecule type" value="Genomic_DNA"/>
</dbReference>
<comment type="caution">
    <text evidence="1">The sequence shown here is derived from an EMBL/GenBank/DDBJ whole genome shotgun (WGS) entry which is preliminary data.</text>
</comment>
<accession>G5KFK7</accession>
<sequence length="38" mass="4565">MTFADLEKRINKLELDLITLSKRLDEFEKWLTLLEGNK</sequence>
<gene>
    <name evidence="1" type="ORF">STRUR_2274</name>
</gene>
<keyword evidence="2" id="KW-1185">Reference proteome</keyword>
<dbReference type="Proteomes" id="UP000005388">
    <property type="component" value="Unassembled WGS sequence"/>
</dbReference>
<name>G5KFK7_9STRE</name>
<proteinExistence type="predicted"/>
<protein>
    <submittedName>
        <fullName evidence="1">Uncharacterized protein</fullName>
    </submittedName>
</protein>